<organism evidence="2 3">
    <name type="scientific">Clostridium ljungdahlii</name>
    <dbReference type="NCBI Taxonomy" id="1538"/>
    <lineage>
        <taxon>Bacteria</taxon>
        <taxon>Bacillati</taxon>
        <taxon>Bacillota</taxon>
        <taxon>Clostridia</taxon>
        <taxon>Eubacteriales</taxon>
        <taxon>Clostridiaceae</taxon>
        <taxon>Clostridium</taxon>
    </lineage>
</organism>
<dbReference type="SUPFAM" id="SSF102588">
    <property type="entry name" value="LmbE-like"/>
    <property type="match status" value="1"/>
</dbReference>
<gene>
    <name evidence="2" type="primary">mshB</name>
    <name evidence="2" type="ORF">WY13_01209</name>
</gene>
<feature type="transmembrane region" description="Helical" evidence="1">
    <location>
        <begin position="7"/>
        <end position="27"/>
    </location>
</feature>
<dbReference type="PANTHER" id="PTHR12993:SF11">
    <property type="entry name" value="N-ACETYLGLUCOSAMINYL-PHOSPHATIDYLINOSITOL DE-N-ACETYLASE"/>
    <property type="match status" value="1"/>
</dbReference>
<keyword evidence="1" id="KW-1133">Transmembrane helix</keyword>
<keyword evidence="2" id="KW-0378">Hydrolase</keyword>
<name>A0A162L8X5_9CLOT</name>
<dbReference type="Gene3D" id="3.40.50.10320">
    <property type="entry name" value="LmbE-like"/>
    <property type="match status" value="1"/>
</dbReference>
<dbReference type="GO" id="GO:0035595">
    <property type="term" value="F:N-acetylglucosaminylinositol deacetylase activity"/>
    <property type="evidence" value="ECO:0007669"/>
    <property type="project" value="UniProtKB-EC"/>
</dbReference>
<comment type="caution">
    <text evidence="2">The sequence shown here is derived from an EMBL/GenBank/DDBJ whole genome shotgun (WGS) entry which is preliminary data.</text>
</comment>
<sequence length="473" mass="54470">MRIFKLTIKLITTISAIIIVCIIVFFSREFISNYSVRFNMDNIQLPGKDSKVLIFSPHNDDETLGAGEFIKKSLKNGAKVKVVLVTNGDGFKSALQLDYFNLFPKENDFIKFGYTRQQESINALSQLRLSKNNIIFLGCPDGGIAHLWSSNWDNSNPYKSNFTQSNRSPYSNSYTKNAIYSGESLVSDITKIIDEYKPDYIVMPHPNDRHPDHWAVNAFVQYTLTYINYTPKKIWLYLVHRGDWPTPLKRNTSFYLVPPKKLTGIGTNWYALDLNNNEINEKSKVLQSYRTQFRTLKPLITAFERKNELFGECPNPTIEKFEKSDIKITAEKQNEIITDPLQDTLSLEISRDADISHIYAEISKENNLHIFLQTDLNIDKFTSYNINMILFNKGKISKFSIKFKDKKLMLRHNSSIPITTTYGGIKYSVYSGFIHITIPYKDTGNFDHMFINASTSIENHTLDKTARKMVNAI</sequence>
<dbReference type="EC" id="3.5.1.103" evidence="2"/>
<accession>A0A162L8X5</accession>
<protein>
    <submittedName>
        <fullName evidence="2">1D-myo-inositol 2-acetamido-2-deoxy-alpha-D-glucopyranoside deacetylase</fullName>
        <ecNumber evidence="2">3.5.1.103</ecNumber>
    </submittedName>
</protein>
<keyword evidence="1" id="KW-0812">Transmembrane</keyword>
<dbReference type="PATRIC" id="fig|1538.10.peg.110"/>
<evidence type="ECO:0000313" key="3">
    <source>
        <dbReference type="Proteomes" id="UP000077407"/>
    </source>
</evidence>
<evidence type="ECO:0000313" key="2">
    <source>
        <dbReference type="EMBL" id="OAA90306.1"/>
    </source>
</evidence>
<keyword evidence="1" id="KW-0472">Membrane</keyword>
<proteinExistence type="predicted"/>
<dbReference type="EMBL" id="LITT01000011">
    <property type="protein sequence ID" value="OAA90306.1"/>
    <property type="molecule type" value="Genomic_DNA"/>
</dbReference>
<dbReference type="PANTHER" id="PTHR12993">
    <property type="entry name" value="N-ACETYLGLUCOSAMINYL-PHOSPHATIDYLINOSITOL DE-N-ACETYLASE-RELATED"/>
    <property type="match status" value="1"/>
</dbReference>
<dbReference type="OrthoDB" id="9815144at2"/>
<dbReference type="Proteomes" id="UP000077407">
    <property type="component" value="Unassembled WGS sequence"/>
</dbReference>
<dbReference type="Pfam" id="PF02585">
    <property type="entry name" value="PIG-L"/>
    <property type="match status" value="1"/>
</dbReference>
<reference evidence="2 3" key="1">
    <citation type="journal article" date="2015" name="Biotechnol. Bioeng.">
        <title>Genome sequence and phenotypic characterization of Caulobacter segnis.</title>
        <authorList>
            <person name="Patel S."/>
            <person name="Fletcher B."/>
            <person name="Scott D.C."/>
            <person name="Ely B."/>
        </authorList>
    </citation>
    <scope>NUCLEOTIDE SEQUENCE [LARGE SCALE GENOMIC DNA]</scope>
    <source>
        <strain evidence="2 3">ERI-2</strain>
    </source>
</reference>
<dbReference type="InterPro" id="IPR003737">
    <property type="entry name" value="GlcNAc_PI_deacetylase-related"/>
</dbReference>
<dbReference type="AlphaFoldDB" id="A0A162L8X5"/>
<dbReference type="RefSeq" id="WP_063554770.1">
    <property type="nucleotide sequence ID" value="NZ_LITT01000011.1"/>
</dbReference>
<evidence type="ECO:0000256" key="1">
    <source>
        <dbReference type="SAM" id="Phobius"/>
    </source>
</evidence>
<dbReference type="InterPro" id="IPR024078">
    <property type="entry name" value="LmbE-like_dom_sf"/>
</dbReference>